<gene>
    <name evidence="5" type="ORF">EAH_00024670</name>
</gene>
<dbReference type="OrthoDB" id="329282at2759"/>
<dbReference type="Proteomes" id="UP000018050">
    <property type="component" value="Unassembled WGS sequence"/>
</dbReference>
<keyword evidence="4" id="KW-0186">Copper</keyword>
<evidence type="ECO:0000256" key="4">
    <source>
        <dbReference type="RuleBase" id="RU367022"/>
    </source>
</evidence>
<keyword evidence="4" id="KW-0406">Ion transport</keyword>
<sequence length="145" mass="16014">MEMQMTFYWGYDATILFPWWETSTALEFYLSCLCIFALCLGSAKLKAVCRDLQRGGAHVEEPARPVVREVCSEGSVATASGSSSEMNGLPSVMTAASDRWPAAPPLLQPGGTRRGEQLLFEGEAFGSLFFRRKLHFNRSSAYTDS</sequence>
<comment type="similarity">
    <text evidence="4">Belongs to the copper transporter (Ctr) (TC 1.A.56) family. SLC31A subfamily.</text>
</comment>
<keyword evidence="3 4" id="KW-0472">Membrane</keyword>
<evidence type="ECO:0000256" key="1">
    <source>
        <dbReference type="ARBA" id="ARBA00022692"/>
    </source>
</evidence>
<reference evidence="5" key="1">
    <citation type="submission" date="2013-10" db="EMBL/GenBank/DDBJ databases">
        <title>Genomic analysis of the causative agents of coccidiosis in chickens.</title>
        <authorList>
            <person name="Reid A.J."/>
            <person name="Blake D."/>
            <person name="Billington K."/>
            <person name="Browne H."/>
            <person name="Dunn M."/>
            <person name="Hung S."/>
            <person name="Kawahara F."/>
            <person name="Miranda-Saavedra D."/>
            <person name="Mourier T."/>
            <person name="Nagra H."/>
            <person name="Otto T.D."/>
            <person name="Rawlings N."/>
            <person name="Sanchez A."/>
            <person name="Sanders M."/>
            <person name="Subramaniam C."/>
            <person name="Tay Y."/>
            <person name="Dear P."/>
            <person name="Doerig C."/>
            <person name="Gruber A."/>
            <person name="Parkinson J."/>
            <person name="Shirley M."/>
            <person name="Wan K.L."/>
            <person name="Berriman M."/>
            <person name="Tomley F."/>
            <person name="Pain A."/>
        </authorList>
    </citation>
    <scope>NUCLEOTIDE SEQUENCE</scope>
    <source>
        <strain evidence="5">Houghton</strain>
    </source>
</reference>
<dbReference type="Pfam" id="PF04145">
    <property type="entry name" value="Ctr"/>
    <property type="match status" value="1"/>
</dbReference>
<dbReference type="GO" id="GO:0005375">
    <property type="term" value="F:copper ion transmembrane transporter activity"/>
    <property type="evidence" value="ECO:0007669"/>
    <property type="project" value="UniProtKB-UniRule"/>
</dbReference>
<comment type="subcellular location">
    <subcellularLocation>
        <location evidence="4">Membrane</location>
        <topology evidence="4">Multi-pass membrane protein</topology>
    </subcellularLocation>
</comment>
<keyword evidence="6" id="KW-1185">Reference proteome</keyword>
<keyword evidence="4" id="KW-0187">Copper transport</keyword>
<reference evidence="5" key="2">
    <citation type="submission" date="2013-10" db="EMBL/GenBank/DDBJ databases">
        <authorList>
            <person name="Aslett M."/>
        </authorList>
    </citation>
    <scope>NUCLEOTIDE SEQUENCE</scope>
    <source>
        <strain evidence="5">Houghton</strain>
    </source>
</reference>
<keyword evidence="1" id="KW-0812">Transmembrane</keyword>
<name>U6GDN1_EIMAC</name>
<dbReference type="RefSeq" id="XP_013252194.1">
    <property type="nucleotide sequence ID" value="XM_013396740.1"/>
</dbReference>
<keyword evidence="2" id="KW-1133">Transmembrane helix</keyword>
<accession>U6GDN1</accession>
<evidence type="ECO:0000256" key="3">
    <source>
        <dbReference type="ARBA" id="ARBA00023136"/>
    </source>
</evidence>
<organism evidence="5 6">
    <name type="scientific">Eimeria acervulina</name>
    <name type="common">Coccidian parasite</name>
    <dbReference type="NCBI Taxonomy" id="5801"/>
    <lineage>
        <taxon>Eukaryota</taxon>
        <taxon>Sar</taxon>
        <taxon>Alveolata</taxon>
        <taxon>Apicomplexa</taxon>
        <taxon>Conoidasida</taxon>
        <taxon>Coccidia</taxon>
        <taxon>Eucoccidiorida</taxon>
        <taxon>Eimeriorina</taxon>
        <taxon>Eimeriidae</taxon>
        <taxon>Eimeria</taxon>
    </lineage>
</organism>
<dbReference type="InterPro" id="IPR007274">
    <property type="entry name" value="Cop_transporter"/>
</dbReference>
<evidence type="ECO:0000313" key="6">
    <source>
        <dbReference type="Proteomes" id="UP000018050"/>
    </source>
</evidence>
<dbReference type="EMBL" id="HG670669">
    <property type="protein sequence ID" value="CDI77448.1"/>
    <property type="molecule type" value="Genomic_DNA"/>
</dbReference>
<protein>
    <recommendedName>
        <fullName evidence="4">Copper transport protein</fullName>
    </recommendedName>
</protein>
<proteinExistence type="inferred from homology"/>
<dbReference type="GeneID" id="25270537"/>
<evidence type="ECO:0000313" key="5">
    <source>
        <dbReference type="EMBL" id="CDI77448.1"/>
    </source>
</evidence>
<dbReference type="GO" id="GO:0016020">
    <property type="term" value="C:membrane"/>
    <property type="evidence" value="ECO:0007669"/>
    <property type="project" value="UniProtKB-SubCell"/>
</dbReference>
<keyword evidence="4" id="KW-0813">Transport</keyword>
<evidence type="ECO:0000256" key="2">
    <source>
        <dbReference type="ARBA" id="ARBA00022989"/>
    </source>
</evidence>
<dbReference type="VEuPathDB" id="ToxoDB:EAH_00024670"/>
<dbReference type="PANTHER" id="PTHR12483">
    <property type="entry name" value="SOLUTE CARRIER FAMILY 31 COPPER TRANSPORTERS"/>
    <property type="match status" value="1"/>
</dbReference>
<dbReference type="AlphaFoldDB" id="U6GDN1"/>